<dbReference type="PANTHER" id="PTHR17920:SF3">
    <property type="entry name" value="TRANSMEMBRANE AND COILED-COIL DOMAIN-CONTAINING PROTEIN 4"/>
    <property type="match status" value="1"/>
</dbReference>
<feature type="compositionally biased region" description="Polar residues" evidence="6">
    <location>
        <begin position="649"/>
        <end position="659"/>
    </location>
</feature>
<protein>
    <submittedName>
        <fullName evidence="8">Transmembrane and coiled-coil domain-containing protein 4</fullName>
    </submittedName>
</protein>
<feature type="compositionally biased region" description="Low complexity" evidence="6">
    <location>
        <begin position="566"/>
        <end position="580"/>
    </location>
</feature>
<dbReference type="STRING" id="6573.A0A210PUY7"/>
<dbReference type="GO" id="GO:0016020">
    <property type="term" value="C:membrane"/>
    <property type="evidence" value="ECO:0007669"/>
    <property type="project" value="UniProtKB-SubCell"/>
</dbReference>
<dbReference type="PANTHER" id="PTHR17920">
    <property type="entry name" value="TRANSMEMBRANE AND COILED-COIL DOMAIN-CONTAINING PROTEIN 4 TMCO4"/>
    <property type="match status" value="1"/>
</dbReference>
<dbReference type="EMBL" id="NEDP02005475">
    <property type="protein sequence ID" value="OWF40311.1"/>
    <property type="molecule type" value="Genomic_DNA"/>
</dbReference>
<evidence type="ECO:0000256" key="2">
    <source>
        <dbReference type="ARBA" id="ARBA00009824"/>
    </source>
</evidence>
<keyword evidence="3 7" id="KW-0812">Transmembrane</keyword>
<evidence type="ECO:0000256" key="4">
    <source>
        <dbReference type="ARBA" id="ARBA00022989"/>
    </source>
</evidence>
<dbReference type="InterPro" id="IPR007941">
    <property type="entry name" value="DUF726"/>
</dbReference>
<evidence type="ECO:0000256" key="5">
    <source>
        <dbReference type="ARBA" id="ARBA00023136"/>
    </source>
</evidence>
<keyword evidence="5 7" id="KW-0472">Membrane</keyword>
<proteinExistence type="inferred from homology"/>
<dbReference type="Pfam" id="PF05277">
    <property type="entry name" value="DUF726"/>
    <property type="match status" value="1"/>
</dbReference>
<feature type="region of interest" description="Disordered" evidence="6">
    <location>
        <begin position="1"/>
        <end position="32"/>
    </location>
</feature>
<dbReference type="Proteomes" id="UP000242188">
    <property type="component" value="Unassembled WGS sequence"/>
</dbReference>
<evidence type="ECO:0000256" key="1">
    <source>
        <dbReference type="ARBA" id="ARBA00004141"/>
    </source>
</evidence>
<comment type="subcellular location">
    <subcellularLocation>
        <location evidence="1">Membrane</location>
        <topology evidence="1">Multi-pass membrane protein</topology>
    </subcellularLocation>
</comment>
<comment type="similarity">
    <text evidence="2">Belongs to the TMCO4 family.</text>
</comment>
<comment type="caution">
    <text evidence="8">The sequence shown here is derived from an EMBL/GenBank/DDBJ whole genome shotgun (WGS) entry which is preliminary data.</text>
</comment>
<dbReference type="InterPro" id="IPR029058">
    <property type="entry name" value="AB_hydrolase_fold"/>
</dbReference>
<feature type="compositionally biased region" description="Basic and acidic residues" evidence="6">
    <location>
        <begin position="548"/>
        <end position="564"/>
    </location>
</feature>
<sequence length="796" mass="87068">MAEDGAKYKLTAAKSGKTQKEKDNSDSEVENNTDISKILHRKLSDVGAYSYSALCAVSFLQLYEDKLHNEFKKVYMERIVDHLHLPSQARDSVMAIMEGQGFDDARPYVDMVLDEPVLEKSGVPVVSDLVALSIAKGCYDSRMRVLIKHVAWQLRVSWDTLEEIEASMADSLESASHEAYEMSEEELKEKQRNSRKEKAKRFALIGLATTVGGTLIGLTGGLAAPLVAAGAGAIIGGTGAAVLGSTAGVAIIGSLFGVAGAGLTGYKMKKRVGAVEEFEFEPLVFGSRLKVDPHPAKQLHITLAVSGWLSTSMTDFRYPWYSLAESREQYSLRWESKYLIQLGQALDYLLGGAMSVATQEALKYTVLSGILTAIAWPATLLSVSSVIDNPWSVCIQRATSVGRELAEVLLAREQGQRPVTLIGFSLGARVVFSCLEELSKRKGGEGIIEDAVLLGAPVSGDPKLWSSLTRVVGGKIINGYCRGDWLLKFLFRTASVHLTTVAGLSPIKWDSRRMHNIDLSDVVNGHKDYLKQLDVILKVVGVRTKGDVKLPSKSSREPLSRGDSCDSYTSSDSEVDTSSDVIRHTNLPADQDQVSRGLGGDVDQSDISFVFLPNGEECEDRGIDSEPPNPSTEEETEQSSDGFSGPENPDTSKQVPTDQSDLSFEPIAEKPKSQQRNQIKAGIDSSDLSFIPIDDVHQDEGHKSEQQIQCNFENLKIKKKKVFEENLKIKKERVCEDDSNTPECTTGSVDQSDFSFVKISEDSLEANGEESISMDLSNRSFKQYLGTVIDCDLEGD</sequence>
<evidence type="ECO:0000256" key="6">
    <source>
        <dbReference type="SAM" id="MobiDB-lite"/>
    </source>
</evidence>
<gene>
    <name evidence="8" type="ORF">KP79_PYT21661</name>
</gene>
<dbReference type="SUPFAM" id="SSF53474">
    <property type="entry name" value="alpha/beta-Hydrolases"/>
    <property type="match status" value="1"/>
</dbReference>
<feature type="region of interest" description="Disordered" evidence="6">
    <location>
        <begin position="548"/>
        <end position="602"/>
    </location>
</feature>
<dbReference type="AlphaFoldDB" id="A0A210PUY7"/>
<dbReference type="OrthoDB" id="277931at2759"/>
<evidence type="ECO:0000256" key="7">
    <source>
        <dbReference type="SAM" id="Phobius"/>
    </source>
</evidence>
<feature type="transmembrane region" description="Helical" evidence="7">
    <location>
        <begin position="364"/>
        <end position="387"/>
    </location>
</feature>
<feature type="region of interest" description="Disordered" evidence="6">
    <location>
        <begin position="614"/>
        <end position="659"/>
    </location>
</feature>
<evidence type="ECO:0000256" key="3">
    <source>
        <dbReference type="ARBA" id="ARBA00022692"/>
    </source>
</evidence>
<organism evidence="8 9">
    <name type="scientific">Mizuhopecten yessoensis</name>
    <name type="common">Japanese scallop</name>
    <name type="synonym">Patinopecten yessoensis</name>
    <dbReference type="NCBI Taxonomy" id="6573"/>
    <lineage>
        <taxon>Eukaryota</taxon>
        <taxon>Metazoa</taxon>
        <taxon>Spiralia</taxon>
        <taxon>Lophotrochozoa</taxon>
        <taxon>Mollusca</taxon>
        <taxon>Bivalvia</taxon>
        <taxon>Autobranchia</taxon>
        <taxon>Pteriomorphia</taxon>
        <taxon>Pectinida</taxon>
        <taxon>Pectinoidea</taxon>
        <taxon>Pectinidae</taxon>
        <taxon>Mizuhopecten</taxon>
    </lineage>
</organism>
<evidence type="ECO:0000313" key="8">
    <source>
        <dbReference type="EMBL" id="OWF40311.1"/>
    </source>
</evidence>
<reference evidence="8 9" key="1">
    <citation type="journal article" date="2017" name="Nat. Ecol. Evol.">
        <title>Scallop genome provides insights into evolution of bilaterian karyotype and development.</title>
        <authorList>
            <person name="Wang S."/>
            <person name="Zhang J."/>
            <person name="Jiao W."/>
            <person name="Li J."/>
            <person name="Xun X."/>
            <person name="Sun Y."/>
            <person name="Guo X."/>
            <person name="Huan P."/>
            <person name="Dong B."/>
            <person name="Zhang L."/>
            <person name="Hu X."/>
            <person name="Sun X."/>
            <person name="Wang J."/>
            <person name="Zhao C."/>
            <person name="Wang Y."/>
            <person name="Wang D."/>
            <person name="Huang X."/>
            <person name="Wang R."/>
            <person name="Lv J."/>
            <person name="Li Y."/>
            <person name="Zhang Z."/>
            <person name="Liu B."/>
            <person name="Lu W."/>
            <person name="Hui Y."/>
            <person name="Liang J."/>
            <person name="Zhou Z."/>
            <person name="Hou R."/>
            <person name="Li X."/>
            <person name="Liu Y."/>
            <person name="Li H."/>
            <person name="Ning X."/>
            <person name="Lin Y."/>
            <person name="Zhao L."/>
            <person name="Xing Q."/>
            <person name="Dou J."/>
            <person name="Li Y."/>
            <person name="Mao J."/>
            <person name="Guo H."/>
            <person name="Dou H."/>
            <person name="Li T."/>
            <person name="Mu C."/>
            <person name="Jiang W."/>
            <person name="Fu Q."/>
            <person name="Fu X."/>
            <person name="Miao Y."/>
            <person name="Liu J."/>
            <person name="Yu Q."/>
            <person name="Li R."/>
            <person name="Liao H."/>
            <person name="Li X."/>
            <person name="Kong Y."/>
            <person name="Jiang Z."/>
            <person name="Chourrout D."/>
            <person name="Li R."/>
            <person name="Bao Z."/>
        </authorList>
    </citation>
    <scope>NUCLEOTIDE SEQUENCE [LARGE SCALE GENOMIC DNA]</scope>
    <source>
        <strain evidence="8 9">PY_sf001</strain>
    </source>
</reference>
<name>A0A210PUY7_MIZYE</name>
<evidence type="ECO:0000313" key="9">
    <source>
        <dbReference type="Proteomes" id="UP000242188"/>
    </source>
</evidence>
<accession>A0A210PUY7</accession>
<feature type="region of interest" description="Disordered" evidence="6">
    <location>
        <begin position="667"/>
        <end position="686"/>
    </location>
</feature>
<feature type="transmembrane region" description="Helical" evidence="7">
    <location>
        <begin position="241"/>
        <end position="263"/>
    </location>
</feature>
<keyword evidence="4 7" id="KW-1133">Transmembrane helix</keyword>
<keyword evidence="9" id="KW-1185">Reference proteome</keyword>
<feature type="transmembrane region" description="Helical" evidence="7">
    <location>
        <begin position="202"/>
        <end position="235"/>
    </location>
</feature>